<proteinExistence type="predicted"/>
<keyword evidence="2" id="KW-1185">Reference proteome</keyword>
<evidence type="ECO:0000313" key="2">
    <source>
        <dbReference type="Proteomes" id="UP001307849"/>
    </source>
</evidence>
<name>A0AAN8MZG1_9PEZI</name>
<accession>A0AAN8MZG1</accession>
<comment type="caution">
    <text evidence="1">The sequence shown here is derived from an EMBL/GenBank/DDBJ whole genome shotgun (WGS) entry which is preliminary data.</text>
</comment>
<reference evidence="1 2" key="1">
    <citation type="submission" date="2019-10" db="EMBL/GenBank/DDBJ databases">
        <authorList>
            <person name="Palmer J.M."/>
        </authorList>
    </citation>
    <scope>NUCLEOTIDE SEQUENCE [LARGE SCALE GENOMIC DNA]</scope>
    <source>
        <strain evidence="1 2">TWF506</strain>
    </source>
</reference>
<sequence length="82" mass="8976">MECAGEDEVVIGGELLQARIEVSLVDEASRLVQDEDSVYDPTPSPDTSISDYLTQCLEARDEATHMVAMVMTVTWPGEGCRL</sequence>
<dbReference type="AlphaFoldDB" id="A0AAN8MZG1"/>
<gene>
    <name evidence="1" type="ORF">TWF506_002320</name>
</gene>
<dbReference type="EMBL" id="JAVHJM010000010">
    <property type="protein sequence ID" value="KAK6504108.1"/>
    <property type="molecule type" value="Genomic_DNA"/>
</dbReference>
<protein>
    <submittedName>
        <fullName evidence="1">Uncharacterized protein</fullName>
    </submittedName>
</protein>
<organism evidence="1 2">
    <name type="scientific">Arthrobotrys conoides</name>
    <dbReference type="NCBI Taxonomy" id="74498"/>
    <lineage>
        <taxon>Eukaryota</taxon>
        <taxon>Fungi</taxon>
        <taxon>Dikarya</taxon>
        <taxon>Ascomycota</taxon>
        <taxon>Pezizomycotina</taxon>
        <taxon>Orbiliomycetes</taxon>
        <taxon>Orbiliales</taxon>
        <taxon>Orbiliaceae</taxon>
        <taxon>Arthrobotrys</taxon>
    </lineage>
</organism>
<evidence type="ECO:0000313" key="1">
    <source>
        <dbReference type="EMBL" id="KAK6504108.1"/>
    </source>
</evidence>
<dbReference type="Proteomes" id="UP001307849">
    <property type="component" value="Unassembled WGS sequence"/>
</dbReference>